<protein>
    <submittedName>
        <fullName evidence="1">Uncharacterized protein</fullName>
    </submittedName>
</protein>
<comment type="caution">
    <text evidence="1">The sequence shown here is derived from an EMBL/GenBank/DDBJ whole genome shotgun (WGS) entry which is preliminary data.</text>
</comment>
<name>A0A226EKU5_FOLCA</name>
<dbReference type="Proteomes" id="UP000198287">
    <property type="component" value="Unassembled WGS sequence"/>
</dbReference>
<dbReference type="OMA" id="HENHEVG"/>
<organism evidence="1 2">
    <name type="scientific">Folsomia candida</name>
    <name type="common">Springtail</name>
    <dbReference type="NCBI Taxonomy" id="158441"/>
    <lineage>
        <taxon>Eukaryota</taxon>
        <taxon>Metazoa</taxon>
        <taxon>Ecdysozoa</taxon>
        <taxon>Arthropoda</taxon>
        <taxon>Hexapoda</taxon>
        <taxon>Collembola</taxon>
        <taxon>Entomobryomorpha</taxon>
        <taxon>Isotomoidea</taxon>
        <taxon>Isotomidae</taxon>
        <taxon>Proisotominae</taxon>
        <taxon>Folsomia</taxon>
    </lineage>
</organism>
<gene>
    <name evidence="1" type="ORF">Fcan01_08500</name>
</gene>
<dbReference type="AlphaFoldDB" id="A0A226EKU5"/>
<dbReference type="EMBL" id="LNIX01000003">
    <property type="protein sequence ID" value="OXA58262.1"/>
    <property type="molecule type" value="Genomic_DNA"/>
</dbReference>
<dbReference type="OrthoDB" id="8189408at2759"/>
<evidence type="ECO:0000313" key="1">
    <source>
        <dbReference type="EMBL" id="OXA58262.1"/>
    </source>
</evidence>
<reference evidence="1 2" key="1">
    <citation type="submission" date="2015-12" db="EMBL/GenBank/DDBJ databases">
        <title>The genome of Folsomia candida.</title>
        <authorList>
            <person name="Faddeeva A."/>
            <person name="Derks M.F."/>
            <person name="Anvar Y."/>
            <person name="Smit S."/>
            <person name="Van Straalen N."/>
            <person name="Roelofs D."/>
        </authorList>
    </citation>
    <scope>NUCLEOTIDE SEQUENCE [LARGE SCALE GENOMIC DNA]</scope>
    <source>
        <strain evidence="1 2">VU population</strain>
        <tissue evidence="1">Whole body</tissue>
    </source>
</reference>
<accession>A0A226EKU5</accession>
<proteinExistence type="predicted"/>
<sequence length="392" mass="45052">MVKGNKTSADVDNDESSQGIIPEDVEWLTNIMNEFENTDKKSRVVFLSSKSRTYFPEDPGVSRFAIEYAMNCAPGDVPNPKYLPCESKLCAGGISNKGYRIGGLSGPRFAKDFLQNNPAPNAYQQWVAVPLPRKKIKIKKELPKKSMPGISLEEGRRASESDILQEMSTHLGSHAKMTQEELRNLCLQSFIGFGSHLAVTRFKKESKFQTVGVGSYDLTRKPGEIRKACSFGKDPVRLIPPAVTRCNYKGHDKCFECDELLRSDYYRTLKSIRNPFYNINPYDRVRAQDLDSIYLKEGNSIADHLNRKIVQLCLCRKCYCRAVRGDSKFWNAADMPRLFTKTRHCSYIHDHKNIPIFTHKTDCRFIRKLHRKEILMSKYYKDACERIIKNKY</sequence>
<evidence type="ECO:0000313" key="2">
    <source>
        <dbReference type="Proteomes" id="UP000198287"/>
    </source>
</evidence>
<keyword evidence="2" id="KW-1185">Reference proteome</keyword>